<dbReference type="SUPFAM" id="SSF47413">
    <property type="entry name" value="lambda repressor-like DNA-binding domains"/>
    <property type="match status" value="1"/>
</dbReference>
<evidence type="ECO:0000313" key="2">
    <source>
        <dbReference type="EMBL" id="QSO49173.1"/>
    </source>
</evidence>
<dbReference type="RefSeq" id="WP_206658486.1">
    <property type="nucleotide sequence ID" value="NZ_CP071182.1"/>
</dbReference>
<sequence length="190" mass="21440">MSQETGVSFGEFVKRLLETNGMSMRDLAGRAGIDQAHVTRVLNGKRNPTASFVRKIAKHLIGTSYEELLIVAGIVDAVRDDENDEPLGIEKLESKIREASTRLIRLYQLYSKTSHQPRDIDTENEFNVQTAVLSWLWESSKNDMVVEHLGYFLDMDKVVLASKLQGLKKQQLGIVNLLLAEFHDELPGQD</sequence>
<dbReference type="InterPro" id="IPR010982">
    <property type="entry name" value="Lambda_DNA-bd_dom_sf"/>
</dbReference>
<dbReference type="SMART" id="SM00530">
    <property type="entry name" value="HTH_XRE"/>
    <property type="match status" value="1"/>
</dbReference>
<evidence type="ECO:0000259" key="1">
    <source>
        <dbReference type="PROSITE" id="PS50943"/>
    </source>
</evidence>
<dbReference type="Proteomes" id="UP000663505">
    <property type="component" value="Chromosome"/>
</dbReference>
<dbReference type="EMBL" id="CP071182">
    <property type="protein sequence ID" value="QSO49173.1"/>
    <property type="molecule type" value="Genomic_DNA"/>
</dbReference>
<dbReference type="KEGG" id="afx:JZ786_09765"/>
<dbReference type="InterPro" id="IPR001387">
    <property type="entry name" value="Cro/C1-type_HTH"/>
</dbReference>
<protein>
    <submittedName>
        <fullName evidence="2">Helix-turn-helix transcriptional regulator</fullName>
    </submittedName>
</protein>
<dbReference type="Pfam" id="PF01381">
    <property type="entry name" value="HTH_3"/>
    <property type="match status" value="1"/>
</dbReference>
<gene>
    <name evidence="2" type="ORF">JZ786_09765</name>
</gene>
<dbReference type="CDD" id="cd00093">
    <property type="entry name" value="HTH_XRE"/>
    <property type="match status" value="1"/>
</dbReference>
<proteinExistence type="predicted"/>
<keyword evidence="3" id="KW-1185">Reference proteome</keyword>
<organism evidence="2 3">
    <name type="scientific">Alicyclobacillus mengziensis</name>
    <dbReference type="NCBI Taxonomy" id="2931921"/>
    <lineage>
        <taxon>Bacteria</taxon>
        <taxon>Bacillati</taxon>
        <taxon>Bacillota</taxon>
        <taxon>Bacilli</taxon>
        <taxon>Bacillales</taxon>
        <taxon>Alicyclobacillaceae</taxon>
        <taxon>Alicyclobacillus</taxon>
    </lineage>
</organism>
<reference evidence="2 3" key="1">
    <citation type="submission" date="2021-02" db="EMBL/GenBank/DDBJ databases">
        <title>Alicyclobacillus curvatus sp. nov. and Alicyclobacillus mengziensis sp. nov., two acidophilic bacteria isolated from acid mine drainage.</title>
        <authorList>
            <person name="Huang Y."/>
        </authorList>
    </citation>
    <scope>NUCLEOTIDE SEQUENCE [LARGE SCALE GENOMIC DNA]</scope>
    <source>
        <strain evidence="2 3">S30H14</strain>
    </source>
</reference>
<accession>A0A9X7Z942</accession>
<name>A0A9X7Z942_9BACL</name>
<feature type="domain" description="HTH cro/C1-type" evidence="1">
    <location>
        <begin position="13"/>
        <end position="68"/>
    </location>
</feature>
<dbReference type="AlphaFoldDB" id="A0A9X7Z942"/>
<dbReference type="PROSITE" id="PS50943">
    <property type="entry name" value="HTH_CROC1"/>
    <property type="match status" value="1"/>
</dbReference>
<dbReference type="GO" id="GO:0003677">
    <property type="term" value="F:DNA binding"/>
    <property type="evidence" value="ECO:0007669"/>
    <property type="project" value="InterPro"/>
</dbReference>
<evidence type="ECO:0000313" key="3">
    <source>
        <dbReference type="Proteomes" id="UP000663505"/>
    </source>
</evidence>
<dbReference type="Gene3D" id="1.10.260.40">
    <property type="entry name" value="lambda repressor-like DNA-binding domains"/>
    <property type="match status" value="1"/>
</dbReference>